<dbReference type="EMBL" id="CM023483">
    <property type="protein sequence ID" value="KAH6935429.1"/>
    <property type="molecule type" value="Genomic_DNA"/>
</dbReference>
<keyword evidence="2" id="KW-1185">Reference proteome</keyword>
<comment type="caution">
    <text evidence="1">The sequence shown here is derived from an EMBL/GenBank/DDBJ whole genome shotgun (WGS) entry which is preliminary data.</text>
</comment>
<evidence type="ECO:0000313" key="2">
    <source>
        <dbReference type="Proteomes" id="UP000821845"/>
    </source>
</evidence>
<proteinExistence type="predicted"/>
<dbReference type="Proteomes" id="UP000821845">
    <property type="component" value="Chromosome 3"/>
</dbReference>
<reference evidence="1" key="1">
    <citation type="submission" date="2020-05" db="EMBL/GenBank/DDBJ databases">
        <title>Large-scale comparative analyses of tick genomes elucidate their genetic diversity and vector capacities.</title>
        <authorList>
            <person name="Jia N."/>
            <person name="Wang J."/>
            <person name="Shi W."/>
            <person name="Du L."/>
            <person name="Sun Y."/>
            <person name="Zhan W."/>
            <person name="Jiang J."/>
            <person name="Wang Q."/>
            <person name="Zhang B."/>
            <person name="Ji P."/>
            <person name="Sakyi L.B."/>
            <person name="Cui X."/>
            <person name="Yuan T."/>
            <person name="Jiang B."/>
            <person name="Yang W."/>
            <person name="Lam T.T.-Y."/>
            <person name="Chang Q."/>
            <person name="Ding S."/>
            <person name="Wang X."/>
            <person name="Zhu J."/>
            <person name="Ruan X."/>
            <person name="Zhao L."/>
            <person name="Wei J."/>
            <person name="Que T."/>
            <person name="Du C."/>
            <person name="Cheng J."/>
            <person name="Dai P."/>
            <person name="Han X."/>
            <person name="Huang E."/>
            <person name="Gao Y."/>
            <person name="Liu J."/>
            <person name="Shao H."/>
            <person name="Ye R."/>
            <person name="Li L."/>
            <person name="Wei W."/>
            <person name="Wang X."/>
            <person name="Wang C."/>
            <person name="Yang T."/>
            <person name="Huo Q."/>
            <person name="Li W."/>
            <person name="Guo W."/>
            <person name="Chen H."/>
            <person name="Zhou L."/>
            <person name="Ni X."/>
            <person name="Tian J."/>
            <person name="Zhou Y."/>
            <person name="Sheng Y."/>
            <person name="Liu T."/>
            <person name="Pan Y."/>
            <person name="Xia L."/>
            <person name="Li J."/>
            <person name="Zhao F."/>
            <person name="Cao W."/>
        </authorList>
    </citation>
    <scope>NUCLEOTIDE SEQUENCE</scope>
    <source>
        <strain evidence="1">Hyas-2018</strain>
    </source>
</reference>
<sequence length="785" mass="88106">MDPSGSTTASVGTAHRVQFTPAIDRELLSYVRRANPFSDHRKWIRIATKMREFSNQPFTNRNVRERTYLLLGRYVGKDRAPKDRVARDRRYRTAEDYIRREVLLKEVLSLAQETGAKIPAPRRAISTTSRQAAMVSDDPTTEAAQNLAALARDALPSSTYQEALLTSTVSTDAEDSATRFFGHLVKVEDRGSDDNEVSTVTVEEVNEQPPLIAELTSIPFACSSQAASLSQTGDTTTASDHLEATPSTSHAAAQNDTTPAKGRDERDVNYEFLEKRMRHDLLIKEKEFALESRRLALEEERLAWEKERTVNEGRLVALLDDTRRQLAEQWAEERRLRAEEREKERKERAEERTLAAAQQESLTRIIEKLLSMINSPNGKGGRDDCVATATASHVFRPASFTSRLDLATTRDKPRPPRDIRDRDTTVVHMTLFSHEDCRCYAAAAGKTSSMARLKRVRFAASAAAMSIQARLTADSAIALVQRYLGKERLHWRPSTYASQGEEITSVQRTHTVKWLTVLNRYLKFNPETLFLSVTLMDEFLRLVRAQPKYLKCIAISCFYLASKIIEEDEVSVGNKCGHFASFDVLATIALNCSRGVDVKWDLCRATSLDFLHGFYALLVLNRSLLLPDQSEEQLAALGPLLETKLQICLDQASLVATRPSTLALALVSLELETWTPNWFVITIALQRLAQVENGDVIRCREELACIFAKARTTVSRKHRHSDSQNAHKPSKRRMETTDIEDIYDSIKRLYGEDTASTSPPAGSVSCGMHQVQGGISVPGFPVRAM</sequence>
<accession>A0ACB7SND8</accession>
<name>A0ACB7SND8_HYAAI</name>
<protein>
    <submittedName>
        <fullName evidence="1">Uncharacterized protein</fullName>
    </submittedName>
</protein>
<gene>
    <name evidence="1" type="ORF">HPB50_005743</name>
</gene>
<organism evidence="1 2">
    <name type="scientific">Hyalomma asiaticum</name>
    <name type="common">Tick</name>
    <dbReference type="NCBI Taxonomy" id="266040"/>
    <lineage>
        <taxon>Eukaryota</taxon>
        <taxon>Metazoa</taxon>
        <taxon>Ecdysozoa</taxon>
        <taxon>Arthropoda</taxon>
        <taxon>Chelicerata</taxon>
        <taxon>Arachnida</taxon>
        <taxon>Acari</taxon>
        <taxon>Parasitiformes</taxon>
        <taxon>Ixodida</taxon>
        <taxon>Ixodoidea</taxon>
        <taxon>Ixodidae</taxon>
        <taxon>Hyalomminae</taxon>
        <taxon>Hyalomma</taxon>
    </lineage>
</organism>
<evidence type="ECO:0000313" key="1">
    <source>
        <dbReference type="EMBL" id="KAH6935429.1"/>
    </source>
</evidence>